<dbReference type="PANTHER" id="PTHR33777:SF1">
    <property type="entry name" value="UPF0045 PROTEIN ECM15"/>
    <property type="match status" value="1"/>
</dbReference>
<dbReference type="InterPro" id="IPR051614">
    <property type="entry name" value="UPF0045_domain"/>
</dbReference>
<dbReference type="InterPro" id="IPR029756">
    <property type="entry name" value="MTH1187/YkoF-like"/>
</dbReference>
<dbReference type="Gene3D" id="3.30.70.930">
    <property type="match status" value="1"/>
</dbReference>
<dbReference type="InterPro" id="IPR002767">
    <property type="entry name" value="Thiamine_BP"/>
</dbReference>
<reference evidence="3" key="1">
    <citation type="submission" date="2019-11" db="EMBL/GenBank/DDBJ databases">
        <title>Microbial mats filling the niche in hypersaline microbial mats.</title>
        <authorList>
            <person name="Wong H.L."/>
            <person name="Macleod F.I."/>
            <person name="White R.A. III"/>
            <person name="Burns B.P."/>
        </authorList>
    </citation>
    <scope>NUCLEOTIDE SEQUENCE</scope>
    <source>
        <strain evidence="3">Bin_327</strain>
    </source>
</reference>
<dbReference type="EMBL" id="WJKJ01000213">
    <property type="protein sequence ID" value="MBD3364827.1"/>
    <property type="molecule type" value="Genomic_DNA"/>
</dbReference>
<evidence type="ECO:0000256" key="1">
    <source>
        <dbReference type="ARBA" id="ARBA00010272"/>
    </source>
</evidence>
<name>A0A9D5QD78_UNCW3</name>
<dbReference type="Proteomes" id="UP000630660">
    <property type="component" value="Unassembled WGS sequence"/>
</dbReference>
<evidence type="ECO:0000313" key="4">
    <source>
        <dbReference type="Proteomes" id="UP000630660"/>
    </source>
</evidence>
<comment type="similarity">
    <text evidence="1">Belongs to the UPF0045 family.</text>
</comment>
<dbReference type="GO" id="GO:0005829">
    <property type="term" value="C:cytosol"/>
    <property type="evidence" value="ECO:0007669"/>
    <property type="project" value="TreeGrafter"/>
</dbReference>
<feature type="domain" description="Thiamine-binding protein" evidence="2">
    <location>
        <begin position="3"/>
        <end position="91"/>
    </location>
</feature>
<gene>
    <name evidence="3" type="ORF">GF359_06390</name>
</gene>
<evidence type="ECO:0000313" key="3">
    <source>
        <dbReference type="EMBL" id="MBD3364827.1"/>
    </source>
</evidence>
<evidence type="ECO:0000259" key="2">
    <source>
        <dbReference type="Pfam" id="PF01910"/>
    </source>
</evidence>
<organism evidence="3 4">
    <name type="scientific">candidate division WOR-3 bacterium</name>
    <dbReference type="NCBI Taxonomy" id="2052148"/>
    <lineage>
        <taxon>Bacteria</taxon>
        <taxon>Bacteria division WOR-3</taxon>
    </lineage>
</organism>
<sequence>MLVQFTIFPTDQGESVSGFVASAIKIVEDSGLPYKLGPMSTSIEGEWGEILAVINRCRKELRKRSKRVYIVISVDDREGASGRIEGKIRDVAEKLGHEPKT</sequence>
<dbReference type="Pfam" id="PF01910">
    <property type="entry name" value="Thiamine_BP"/>
    <property type="match status" value="1"/>
</dbReference>
<dbReference type="NCBIfam" id="TIGR00106">
    <property type="entry name" value="MTH1187 family thiamine-binding protein"/>
    <property type="match status" value="1"/>
</dbReference>
<accession>A0A9D5QD78</accession>
<comment type="caution">
    <text evidence="3">The sequence shown here is derived from an EMBL/GenBank/DDBJ whole genome shotgun (WGS) entry which is preliminary data.</text>
</comment>
<proteinExistence type="inferred from homology"/>
<dbReference type="PANTHER" id="PTHR33777">
    <property type="entry name" value="UPF0045 PROTEIN ECM15"/>
    <property type="match status" value="1"/>
</dbReference>
<protein>
    <submittedName>
        <fullName evidence="3">MTH1187 family thiamine-binding protein</fullName>
    </submittedName>
</protein>
<dbReference type="SUPFAM" id="SSF89957">
    <property type="entry name" value="MTH1187/YkoF-like"/>
    <property type="match status" value="1"/>
</dbReference>
<dbReference type="AlphaFoldDB" id="A0A9D5QD78"/>